<name>V4CDG7_LOTGI</name>
<sequence>MTPDITLAYFPMGPGFPGFPINPKDAPDVESPGPEYSHMAHLHSDGLNRIHHNSFSGDPSSMDFAGDPIVLEGTNPMHFQHNPIPMGDMRTDQMNYPHHFNPLGDKTHSIINLPRNPMAMGGMPNQMPMGIPSVPTAGIYQQTGFPNQRRSLNKPAFLKGILGNRATGARSNSNTLTRMSSTLQDIGKLMGKNDQSWMTAVRGYFRKMLAQKKLAQQQQQITQQQIQQQRQIRQQQLRQHHMVRYSPEPFFLFPMCAY</sequence>
<dbReference type="AlphaFoldDB" id="V4CDG7"/>
<dbReference type="KEGG" id="lgi:LOTGIDRAFT_158113"/>
<dbReference type="Proteomes" id="UP000030746">
    <property type="component" value="Unassembled WGS sequence"/>
</dbReference>
<accession>V4CDG7</accession>
<reference evidence="1 2" key="1">
    <citation type="journal article" date="2013" name="Nature">
        <title>Insights into bilaterian evolution from three spiralian genomes.</title>
        <authorList>
            <person name="Simakov O."/>
            <person name="Marletaz F."/>
            <person name="Cho S.J."/>
            <person name="Edsinger-Gonzales E."/>
            <person name="Havlak P."/>
            <person name="Hellsten U."/>
            <person name="Kuo D.H."/>
            <person name="Larsson T."/>
            <person name="Lv J."/>
            <person name="Arendt D."/>
            <person name="Savage R."/>
            <person name="Osoegawa K."/>
            <person name="de Jong P."/>
            <person name="Grimwood J."/>
            <person name="Chapman J.A."/>
            <person name="Shapiro H."/>
            <person name="Aerts A."/>
            <person name="Otillar R.P."/>
            <person name="Terry A.Y."/>
            <person name="Boore J.L."/>
            <person name="Grigoriev I.V."/>
            <person name="Lindberg D.R."/>
            <person name="Seaver E.C."/>
            <person name="Weisblat D.A."/>
            <person name="Putnam N.H."/>
            <person name="Rokhsar D.S."/>
        </authorList>
    </citation>
    <scope>NUCLEOTIDE SEQUENCE [LARGE SCALE GENOMIC DNA]</scope>
</reference>
<dbReference type="CTD" id="20237636"/>
<dbReference type="HOGENOM" id="CLU_1078848_0_0_1"/>
<protein>
    <submittedName>
        <fullName evidence="1">Uncharacterized protein</fullName>
    </submittedName>
</protein>
<proteinExistence type="predicted"/>
<evidence type="ECO:0000313" key="2">
    <source>
        <dbReference type="Proteomes" id="UP000030746"/>
    </source>
</evidence>
<dbReference type="EMBL" id="KB200869">
    <property type="protein sequence ID" value="ESO99949.1"/>
    <property type="molecule type" value="Genomic_DNA"/>
</dbReference>
<gene>
    <name evidence="1" type="ORF">LOTGIDRAFT_158113</name>
</gene>
<dbReference type="GeneID" id="20237636"/>
<dbReference type="RefSeq" id="XP_009049389.1">
    <property type="nucleotide sequence ID" value="XM_009051141.1"/>
</dbReference>
<organism evidence="1 2">
    <name type="scientific">Lottia gigantea</name>
    <name type="common">Giant owl limpet</name>
    <dbReference type="NCBI Taxonomy" id="225164"/>
    <lineage>
        <taxon>Eukaryota</taxon>
        <taxon>Metazoa</taxon>
        <taxon>Spiralia</taxon>
        <taxon>Lophotrochozoa</taxon>
        <taxon>Mollusca</taxon>
        <taxon>Gastropoda</taxon>
        <taxon>Patellogastropoda</taxon>
        <taxon>Lottioidea</taxon>
        <taxon>Lottiidae</taxon>
        <taxon>Lottia</taxon>
    </lineage>
</organism>
<keyword evidence="2" id="KW-1185">Reference proteome</keyword>
<evidence type="ECO:0000313" key="1">
    <source>
        <dbReference type="EMBL" id="ESO99949.1"/>
    </source>
</evidence>